<evidence type="ECO:0000256" key="10">
    <source>
        <dbReference type="ARBA" id="ARBA00024479"/>
    </source>
</evidence>
<evidence type="ECO:0000256" key="9">
    <source>
        <dbReference type="ARBA" id="ARBA00023136"/>
    </source>
</evidence>
<dbReference type="CDD" id="cd22541">
    <property type="entry name" value="SP5_N"/>
    <property type="match status" value="1"/>
</dbReference>
<dbReference type="PRINTS" id="PR00419">
    <property type="entry name" value="ADXRDTASE"/>
</dbReference>
<reference evidence="15 16" key="1">
    <citation type="submission" date="2020-01" db="EMBL/GenBank/DDBJ databases">
        <title>Identification and distribution of gene clusters putatively required for synthesis of sphingolipid metabolism inhibitors in phylogenetically diverse species of the filamentous fungus Fusarium.</title>
        <authorList>
            <person name="Kim H.-S."/>
            <person name="Busman M."/>
            <person name="Brown D.W."/>
            <person name="Divon H."/>
            <person name="Uhlig S."/>
            <person name="Proctor R.H."/>
        </authorList>
    </citation>
    <scope>NUCLEOTIDE SEQUENCE [LARGE SCALE GENOMIC DNA]</scope>
    <source>
        <strain evidence="15 16">NRRL 20459</strain>
    </source>
</reference>
<comment type="subcellular location">
    <subcellularLocation>
        <location evidence="1">Endoplasmic reticulum membrane</location>
        <topology evidence="1">Peripheral membrane protein</topology>
    </subcellularLocation>
    <subcellularLocation>
        <location evidence="2">Preautophagosomal structure membrane</location>
        <topology evidence="2">Peripheral membrane protein</topology>
    </subcellularLocation>
</comment>
<evidence type="ECO:0000256" key="5">
    <source>
        <dbReference type="ARBA" id="ARBA00022448"/>
    </source>
</evidence>
<comment type="catalytic activity">
    <reaction evidence="10">
        <text>a 1,2-diacyl-sn-glycero-3-phospho-L-serine(in) = a 1,2-diacyl-sn-glycero-3-phospho-L-serine(out)</text>
        <dbReference type="Rhea" id="RHEA:38663"/>
        <dbReference type="ChEBI" id="CHEBI:57262"/>
    </reaction>
</comment>
<evidence type="ECO:0000256" key="7">
    <source>
        <dbReference type="ARBA" id="ARBA00023006"/>
    </source>
</evidence>
<feature type="compositionally biased region" description="Pro residues" evidence="13">
    <location>
        <begin position="1144"/>
        <end position="1164"/>
    </location>
</feature>
<evidence type="ECO:0000256" key="13">
    <source>
        <dbReference type="SAM" id="MobiDB-lite"/>
    </source>
</evidence>
<feature type="region of interest" description="Disordered" evidence="13">
    <location>
        <begin position="936"/>
        <end position="1014"/>
    </location>
</feature>
<dbReference type="OrthoDB" id="18982at2759"/>
<comment type="catalytic activity">
    <reaction evidence="11">
        <text>a 1,2-diacyl-sn-glycero-3-phosphoethanolamine(in) = a 1,2-diacyl-sn-glycero-3-phosphoethanolamine(out)</text>
        <dbReference type="Rhea" id="RHEA:38895"/>
        <dbReference type="ChEBI" id="CHEBI:64612"/>
    </reaction>
</comment>
<name>A0A8H4KSE5_9HYPO</name>
<feature type="domain" description="Amine oxidase" evidence="14">
    <location>
        <begin position="25"/>
        <end position="463"/>
    </location>
</feature>
<dbReference type="PANTHER" id="PTHR13190:SF1">
    <property type="entry name" value="AUTOPHAGY-RELATED 2, ISOFORM A"/>
    <property type="match status" value="1"/>
</dbReference>
<feature type="compositionally biased region" description="Low complexity" evidence="13">
    <location>
        <begin position="936"/>
        <end position="945"/>
    </location>
</feature>
<feature type="region of interest" description="Disordered" evidence="13">
    <location>
        <begin position="1555"/>
        <end position="1590"/>
    </location>
</feature>
<dbReference type="Gene3D" id="3.50.50.60">
    <property type="entry name" value="FAD/NAD(P)-binding domain"/>
    <property type="match status" value="1"/>
</dbReference>
<keyword evidence="6" id="KW-0256">Endoplasmic reticulum</keyword>
<dbReference type="GO" id="GO:0061723">
    <property type="term" value="P:glycophagy"/>
    <property type="evidence" value="ECO:0007669"/>
    <property type="project" value="TreeGrafter"/>
</dbReference>
<sequence length="2740" mass="300508">MDVLQQRWKGNVVSKPHIAVVGAGLAGLRCADILLQHGFQVTILEGRNRVGGRLHQEVLPNGRLADVGPNWIHGTKDNPMLDLAKQTDTAFGNWDLTSCVFDEFGELFTVEEGEKYSTLMWDIVQDAFKHSNNSSQDIDPKESLHDFFMQKVEEKIPSTEPDYERKRNIVMQISELWGAFVGSPSYRQSLKFFWLEECIEGENLFCAGTYKKVLDAVAKPALEGAEIKFQTKVERISYRIDPEDKAKVQVEGGQTLEFDEVVVTAPLGWLKRNLGAFEPALPARMAKAINAIGYGCLEKVYITFPQAFWLPREGDKRKAQGFVQWLSPSYVAESNPKRWNQEVVELASLSPETSHPTLLFYTYGEQSQYITGQLAEISDPRKKDEFLLNFFKPYYSRLPHFSESNPDCKPTGFMATDWLHDELAGCGSYSNFQVGLEEGDTDIRTMREGLPDHGLWLAGEHTAPFVGLGTATGAYWSDASRLKPPTEIAMRGSNDAPRDPWKRLEGHHQPPPVTHFRTRSCSCSRVSLEVMIPGPSHEPHASSGPSAGGLPGEQQAETRSRAYTAWNVSEAGRWLPHPGLHSPTSPRVAASAIYPCPCPSGDLVDDLRACDADCHSSFCHSPPSPLWVARAAVAAPFSESNAPNTDVMAAFFQSFRSSSMPKRLLRYALSRLELLDADALDVDNLDLALGMNTVLEFRDVGIKLKKLANLLQLPETFKLQRAKVLLLRVTIPMDFYTSPITIEVDGVDIALQVLDAEPKSGRSHGSKTPEETEVVPNTVDLAQSFLETQPKSERRQLEDALAAETQDLGASVTMSDDGSEDDLAYGTGEPLSLPAFLADFLQGIVDRMQVKIKGVSFQLDVEVPVEPGSTTTEIVSFQVALEGIDVEGVTTRSYDDAGSPIIVPKEGKRHVSLSNVRAYLISEANVFSTLIRSPSVTSPSLASSPVMTRSPPSRQATGLSLNSLQEEPVATSHQSLRYDEETASSHQSLGHNESMASSRQSLVQDESVASSHQSLVHDDLMSASHQSLGQDESIASSHQSLGLYEPMASSYQSFGQNDHAALSQHSIGPQESVASLYQDSQPSHSDDPQPSTPEPRFSTPEPRSSTPELRFSTPEPRSPTPEPHASTPRPQSPTPEPSSSTTEPPAPTSEPPSPASEPRSPTPEPQSSTPKPQVSSPKPQTYKTFMPGAWDDDADDSVYGKPSVASTYLRRSIRHEDQASADASDSESSEPAFSRACIAETEPENPTTPPKHQDDVPTPKGPTRLVKEILNLKTISIYIPSQHQHLHVQAASPESAAQLSQTLGQSVYPQLPGTFSMHKTASAQPQSPPPATSNDDNTLEVNLSPISLRFDASLGFLLAMVVGKLLEAVKAKKTPSARETKQDASDKKTPNVKVTLEEVKLDFLNRLGGVSDTPERYLDPAAFIFDQEVLLNSTLQNMVISISQTETPLKIVARGQPATQPATLTKIDVQKFRFGYANGDIISFDGGRPMSTSVRDTFLSTGSDIGIKILQSGDSIKTDIETLPLVFQLDLRRLDETFSWFGGLSSFLNMSASIASSPSPTHKPAPPAQQKPRGVRFDTPIDPTDKSAASENKVNLRVGGSWVELVGKDCTMTAESSAIKVVSRDEGIGMACSMMRVSGPYLRNSTSDPAISTEVSGVRIDFLTAPQDADLERLLELIIPSKLKFDNSSDEIMVDTLLRQRRKGSVLRASVDAVNVRVQNMSQLSVLPNLGEELSKLSTVAKYLPEDDRPGLLTLGKIQKVGVSLDFDGKLGHLGAEIQDLHVGHITVPSLVAIAVHGISLKRNRSEELVSTVTFGENIAPRGPVIMARMIGDEIDPVIKLKMQDLCVEYRVPTIMDILDLGDDATPQDFEASLAASVANLGDQAHTALTGQPGTPSEKSKAAKPMTLDIGFHDCLLGLNPLGQTSRMVVVLTDASLVAVLPKDVETHAEFKIEKSSILLVDNVAEITTDPLPRSQRPRESVSASHQVAEMCARGYVDISYISSAKVVVDVKELEDGEKQLNLDVKDELFILQTCADSTQTLITLANALKPPTPPSKENKYRTDVIPVQDLLASISAEAFGRPEGEYDFDQDFAGAQEMAGSGSEVEYATDSPLQVDSQYYEDEPVAEELFDATSSSIISPTRMQDTNEGVLLTGFDPATQGSEDSEELFIQDDYYERDNSKDTKAKVWNSKRNTYDRAPKNLIARSPLKVSVRNVNLSWHLFDGYDWIHTREVISKAVQDVEAKAYERQARAGQAHIYEEELEDEEAIGDFLFNSIYIGIPANRDPQELSRAINAGLNDNATETESIATTAFTSSTNRTARPRQSKSKALRLSRSKLHKISFELRGVDVDLFVFPPESGETLNCIDVRVNELDICDHIPTSTWRKFATYDQDKGEREMGTSMVHLELLNVKPHPSLEASEGVLRATILPLRLHVDQDALDFIVRFFEFKDDSVPVHSSKSDVPFLQRAEVHSVPVKLDFKPKRVDYGGIRSGHTTEFMNFIVLEEARLVLRHVIVYGITGFDRLGQTLNDIWMPDVKANQLPGILAGLAPVRSIVNVGSGFKDLVEIPIREYKKDGRVVRSISKGAVAFARTTGTELVKLGAKLAVGTQYALQGAEGMLSDQQQISEGWEDDDLDEEDKKQISLYAEQPTGVIAGIRGGYRSMARDMNLARDAIIAVPGEIMESSSAVGAAKAVLRHTPTIVFRPTIGVTKVIGQTLLGATNTMDPNNRRRVEEKYKKH</sequence>
<evidence type="ECO:0000256" key="1">
    <source>
        <dbReference type="ARBA" id="ARBA00004406"/>
    </source>
</evidence>
<feature type="compositionally biased region" description="Polar residues" evidence="13">
    <location>
        <begin position="984"/>
        <end position="1014"/>
    </location>
</feature>
<evidence type="ECO:0000313" key="16">
    <source>
        <dbReference type="Proteomes" id="UP000554235"/>
    </source>
</evidence>
<feature type="region of interest" description="Disordered" evidence="13">
    <location>
        <begin position="533"/>
        <end position="559"/>
    </location>
</feature>
<comment type="caution">
    <text evidence="15">The sequence shown here is derived from an EMBL/GenBank/DDBJ whole genome shotgun (WGS) entry which is preliminary data.</text>
</comment>
<evidence type="ECO:0000256" key="12">
    <source>
        <dbReference type="ARBA" id="ARBA00024631"/>
    </source>
</evidence>
<keyword evidence="5" id="KW-0813">Transport</keyword>
<evidence type="ECO:0000256" key="11">
    <source>
        <dbReference type="ARBA" id="ARBA00024615"/>
    </source>
</evidence>
<dbReference type="Pfam" id="PF01593">
    <property type="entry name" value="Amino_oxidase"/>
    <property type="match status" value="1"/>
</dbReference>
<feature type="compositionally biased region" description="Polar residues" evidence="13">
    <location>
        <begin position="1166"/>
        <end position="1183"/>
    </location>
</feature>
<evidence type="ECO:0000259" key="14">
    <source>
        <dbReference type="Pfam" id="PF01593"/>
    </source>
</evidence>
<keyword evidence="7" id="KW-0072">Autophagy</keyword>
<evidence type="ECO:0000256" key="3">
    <source>
        <dbReference type="ARBA" id="ARBA00009714"/>
    </source>
</evidence>
<dbReference type="SUPFAM" id="SSF51905">
    <property type="entry name" value="FAD/NAD(P)-binding domain"/>
    <property type="match status" value="1"/>
</dbReference>
<dbReference type="GO" id="GO:0061908">
    <property type="term" value="C:phagophore"/>
    <property type="evidence" value="ECO:0007669"/>
    <property type="project" value="TreeGrafter"/>
</dbReference>
<dbReference type="Proteomes" id="UP000554235">
    <property type="component" value="Unassembled WGS sequence"/>
</dbReference>
<keyword evidence="16" id="KW-1185">Reference proteome</keyword>
<keyword evidence="9" id="KW-0472">Membrane</keyword>
<dbReference type="GO" id="GO:0034045">
    <property type="term" value="C:phagophore assembly site membrane"/>
    <property type="evidence" value="ECO:0007669"/>
    <property type="project" value="UniProtKB-SubCell"/>
</dbReference>
<keyword evidence="8" id="KW-0445">Lipid transport</keyword>
<dbReference type="GO" id="GO:0006869">
    <property type="term" value="P:lipid transport"/>
    <property type="evidence" value="ECO:0007669"/>
    <property type="project" value="UniProtKB-KW"/>
</dbReference>
<feature type="region of interest" description="Disordered" evidence="13">
    <location>
        <begin position="1073"/>
        <end position="1261"/>
    </location>
</feature>
<dbReference type="GO" id="GO:0005789">
    <property type="term" value="C:endoplasmic reticulum membrane"/>
    <property type="evidence" value="ECO:0007669"/>
    <property type="project" value="UniProtKB-SubCell"/>
</dbReference>
<dbReference type="GO" id="GO:0061709">
    <property type="term" value="P:reticulophagy"/>
    <property type="evidence" value="ECO:0007669"/>
    <property type="project" value="TreeGrafter"/>
</dbReference>
<feature type="region of interest" description="Disordered" evidence="13">
    <location>
        <begin position="487"/>
        <end position="511"/>
    </location>
</feature>
<evidence type="ECO:0000256" key="2">
    <source>
        <dbReference type="ARBA" id="ARBA00004623"/>
    </source>
</evidence>
<dbReference type="InterPro" id="IPR002937">
    <property type="entry name" value="Amino_oxidase"/>
</dbReference>
<feature type="region of interest" description="Disordered" evidence="13">
    <location>
        <begin position="1311"/>
        <end position="1338"/>
    </location>
</feature>
<evidence type="ECO:0000256" key="4">
    <source>
        <dbReference type="ARBA" id="ARBA00018070"/>
    </source>
</evidence>
<evidence type="ECO:0000256" key="8">
    <source>
        <dbReference type="ARBA" id="ARBA00023055"/>
    </source>
</evidence>
<evidence type="ECO:0000313" key="15">
    <source>
        <dbReference type="EMBL" id="KAF4456610.1"/>
    </source>
</evidence>
<dbReference type="GO" id="GO:0043495">
    <property type="term" value="F:protein-membrane adaptor activity"/>
    <property type="evidence" value="ECO:0007669"/>
    <property type="project" value="TreeGrafter"/>
</dbReference>
<dbReference type="InterPro" id="IPR026849">
    <property type="entry name" value="ATG2"/>
</dbReference>
<protein>
    <recommendedName>
        <fullName evidence="4">Autophagy-related protein 2</fullName>
    </recommendedName>
</protein>
<evidence type="ECO:0000256" key="6">
    <source>
        <dbReference type="ARBA" id="ARBA00022824"/>
    </source>
</evidence>
<dbReference type="GO" id="GO:0032266">
    <property type="term" value="F:phosphatidylinositol-3-phosphate binding"/>
    <property type="evidence" value="ECO:0007669"/>
    <property type="project" value="TreeGrafter"/>
</dbReference>
<feature type="compositionally biased region" description="Basic and acidic residues" evidence="13">
    <location>
        <begin position="496"/>
        <end position="508"/>
    </location>
</feature>
<dbReference type="GO" id="GO:0034727">
    <property type="term" value="P:piecemeal microautophagy of the nucleus"/>
    <property type="evidence" value="ECO:0007669"/>
    <property type="project" value="TreeGrafter"/>
</dbReference>
<comment type="catalytic activity">
    <reaction evidence="12">
        <text>a 1,2-diacyl-sn-glycero-3-phosphocholine(in) = a 1,2-diacyl-sn-glycero-3-phosphocholine(out)</text>
        <dbReference type="Rhea" id="RHEA:38571"/>
        <dbReference type="ChEBI" id="CHEBI:57643"/>
    </reaction>
</comment>
<accession>A0A8H4KSE5</accession>
<dbReference type="GO" id="GO:0000045">
    <property type="term" value="P:autophagosome assembly"/>
    <property type="evidence" value="ECO:0007669"/>
    <property type="project" value="TreeGrafter"/>
</dbReference>
<dbReference type="GO" id="GO:0016491">
    <property type="term" value="F:oxidoreductase activity"/>
    <property type="evidence" value="ECO:0007669"/>
    <property type="project" value="InterPro"/>
</dbReference>
<dbReference type="EMBL" id="JAADYS010002657">
    <property type="protein sequence ID" value="KAF4456610.1"/>
    <property type="molecule type" value="Genomic_DNA"/>
</dbReference>
<dbReference type="InterPro" id="IPR036188">
    <property type="entry name" value="FAD/NAD-bd_sf"/>
</dbReference>
<gene>
    <name evidence="15" type="ORF">FALBO_15368</name>
</gene>
<proteinExistence type="inferred from homology"/>
<feature type="compositionally biased region" description="Polar residues" evidence="13">
    <location>
        <begin position="946"/>
        <end position="975"/>
    </location>
</feature>
<dbReference type="PANTHER" id="PTHR13190">
    <property type="entry name" value="AUTOPHAGY-RELATED 2, ISOFORM A"/>
    <property type="match status" value="1"/>
</dbReference>
<dbReference type="Gene3D" id="3.90.660.10">
    <property type="match status" value="1"/>
</dbReference>
<dbReference type="SUPFAM" id="SSF54373">
    <property type="entry name" value="FAD-linked reductases, C-terminal domain"/>
    <property type="match status" value="1"/>
</dbReference>
<dbReference type="Pfam" id="PF13329">
    <property type="entry name" value="ATG2_CAD"/>
    <property type="match status" value="1"/>
</dbReference>
<comment type="similarity">
    <text evidence="3">Belongs to the ATG2 family.</text>
</comment>
<organism evidence="15 16">
    <name type="scientific">Fusarium albosuccineum</name>
    <dbReference type="NCBI Taxonomy" id="1237068"/>
    <lineage>
        <taxon>Eukaryota</taxon>
        <taxon>Fungi</taxon>
        <taxon>Dikarya</taxon>
        <taxon>Ascomycota</taxon>
        <taxon>Pezizomycotina</taxon>
        <taxon>Sordariomycetes</taxon>
        <taxon>Hypocreomycetidae</taxon>
        <taxon>Hypocreales</taxon>
        <taxon>Nectriaceae</taxon>
        <taxon>Fusarium</taxon>
        <taxon>Fusarium decemcellulare species complex</taxon>
    </lineage>
</organism>
<dbReference type="GO" id="GO:0000422">
    <property type="term" value="P:autophagy of mitochondrion"/>
    <property type="evidence" value="ECO:0007669"/>
    <property type="project" value="TreeGrafter"/>
</dbReference>